<evidence type="ECO:0000313" key="7">
    <source>
        <dbReference type="Proteomes" id="UP000265200"/>
    </source>
</evidence>
<dbReference type="InterPro" id="IPR019819">
    <property type="entry name" value="Carboxylesterase_B_CS"/>
</dbReference>
<evidence type="ECO:0000256" key="4">
    <source>
        <dbReference type="SAM" id="Phobius"/>
    </source>
</evidence>
<protein>
    <recommendedName>
        <fullName evidence="3">Carboxylic ester hydrolase</fullName>
        <ecNumber evidence="3">3.1.1.-</ecNumber>
    </recommendedName>
</protein>
<evidence type="ECO:0000313" key="6">
    <source>
        <dbReference type="Ensembl" id="ENSORLP00015006638.1"/>
    </source>
</evidence>
<proteinExistence type="inferred from homology"/>
<dbReference type="Ensembl" id="ENSORLT00015003873.1">
    <property type="protein sequence ID" value="ENSORLP00015006638.1"/>
    <property type="gene ID" value="ENSORLG00015007531.1"/>
</dbReference>
<organism evidence="6 7">
    <name type="scientific">Oryzias latipes</name>
    <name type="common">Japanese rice fish</name>
    <name type="synonym">Japanese killifish</name>
    <dbReference type="NCBI Taxonomy" id="8090"/>
    <lineage>
        <taxon>Eukaryota</taxon>
        <taxon>Metazoa</taxon>
        <taxon>Chordata</taxon>
        <taxon>Craniata</taxon>
        <taxon>Vertebrata</taxon>
        <taxon>Euteleostomi</taxon>
        <taxon>Actinopterygii</taxon>
        <taxon>Neopterygii</taxon>
        <taxon>Teleostei</taxon>
        <taxon>Neoteleostei</taxon>
        <taxon>Acanthomorphata</taxon>
        <taxon>Ovalentaria</taxon>
        <taxon>Atherinomorphae</taxon>
        <taxon>Beloniformes</taxon>
        <taxon>Adrianichthyidae</taxon>
        <taxon>Oryziinae</taxon>
        <taxon>Oryzias</taxon>
    </lineage>
</organism>
<reference evidence="6 7" key="2">
    <citation type="submission" date="2017-04" db="EMBL/GenBank/DDBJ databases">
        <title>CpG methylation of centromeres and impact of large insertions on vertebrate speciation.</title>
        <authorList>
            <person name="Ichikawa K."/>
            <person name="Yoshimura J."/>
            <person name="Morishita S."/>
        </authorList>
    </citation>
    <scope>NUCLEOTIDE SEQUENCE</scope>
    <source>
        <strain evidence="6 7">HSOK</strain>
    </source>
</reference>
<dbReference type="Gene3D" id="3.40.50.1820">
    <property type="entry name" value="alpha/beta hydrolase"/>
    <property type="match status" value="2"/>
</dbReference>
<accession>A0A3P9HGL1</accession>
<dbReference type="PANTHER" id="PTHR11559">
    <property type="entry name" value="CARBOXYLESTERASE"/>
    <property type="match status" value="1"/>
</dbReference>
<dbReference type="SUPFAM" id="SSF53474">
    <property type="entry name" value="alpha/beta-Hydrolases"/>
    <property type="match status" value="1"/>
</dbReference>
<evidence type="ECO:0000256" key="2">
    <source>
        <dbReference type="ARBA" id="ARBA00022801"/>
    </source>
</evidence>
<dbReference type="AlphaFoldDB" id="A0A3P9HGL1"/>
<name>A0A3P9HGL1_ORYLA</name>
<reference evidence="6" key="3">
    <citation type="submission" date="2025-08" db="UniProtKB">
        <authorList>
            <consortium name="Ensembl"/>
        </authorList>
    </citation>
    <scope>IDENTIFICATION</scope>
    <source>
        <strain evidence="6">HSOK</strain>
    </source>
</reference>
<dbReference type="EC" id="3.1.1.-" evidence="3"/>
<keyword evidence="2 3" id="KW-0378">Hydrolase</keyword>
<dbReference type="PROSITE" id="PS00122">
    <property type="entry name" value="CARBOXYLESTERASE_B_1"/>
    <property type="match status" value="1"/>
</dbReference>
<dbReference type="GO" id="GO:0016787">
    <property type="term" value="F:hydrolase activity"/>
    <property type="evidence" value="ECO:0007669"/>
    <property type="project" value="UniProtKB-KW"/>
</dbReference>
<dbReference type="InterPro" id="IPR029058">
    <property type="entry name" value="AB_hydrolase_fold"/>
</dbReference>
<sequence length="539" mass="59855">MDDDGFEVPRRTEYRYLVQDEEEEEVQYARRRHYISPFLVLSKRCIFLICLGVLALLALAVYLGYMAQTLPPGLAQVLTQCGEFRGRHKNGAYSFKGIPYAAPPVGALRWAPPAEPACRSGVAEAGRFRSVCPQVMPMSGEGKVTGQEDCLFINVWTPTLRPDARLPVVVWIHGGYLQALSGGEQGYSPTEELAAATGVVYVSFNYRLNAFGFMALELLREGSPRNTSGNYGFLDQIAALKWVQRNIRAFGGDPAKVTIFGQSSGGTSVWTLMMSPLAKGLFRGAVDLSGSYVYNASLEQAEADNLVFLKKTGCADAACLRALSIKQVLQAVPWQEYPSWAAQEATDLPTRGQLFGPVAVVDGYVLEAPPFELWDRRSGYNDVPFVVGTTEQEADFSPPAENISMWTWGDYRWFVTAALSSPVYRYVVTYTPSGPMNGSRSLVPFPSRFAFHCLDVVAFFGGLEDLQGKPLSDRDRSFQDLLRRHLVSFIKTGRMASDWSVYPESTALLSDNLELVQNYSQARCDLWRSSGLFDYAWMN</sequence>
<reference evidence="6" key="4">
    <citation type="submission" date="2025-09" db="UniProtKB">
        <authorList>
            <consortium name="Ensembl"/>
        </authorList>
    </citation>
    <scope>IDENTIFICATION</scope>
    <source>
        <strain evidence="6">HSOK</strain>
    </source>
</reference>
<keyword evidence="4" id="KW-0812">Transmembrane</keyword>
<evidence type="ECO:0000256" key="1">
    <source>
        <dbReference type="ARBA" id="ARBA00005964"/>
    </source>
</evidence>
<dbReference type="InterPro" id="IPR019826">
    <property type="entry name" value="Carboxylesterase_B_AS"/>
</dbReference>
<feature type="transmembrane region" description="Helical" evidence="4">
    <location>
        <begin position="45"/>
        <end position="65"/>
    </location>
</feature>
<feature type="domain" description="Carboxylesterase type B" evidence="5">
    <location>
        <begin position="76"/>
        <end position="397"/>
    </location>
</feature>
<dbReference type="Proteomes" id="UP000265200">
    <property type="component" value="Chromosome 3"/>
</dbReference>
<dbReference type="PROSITE" id="PS00941">
    <property type="entry name" value="CARBOXYLESTERASE_B_2"/>
    <property type="match status" value="1"/>
</dbReference>
<reference key="1">
    <citation type="journal article" date="2007" name="Nature">
        <title>The medaka draft genome and insights into vertebrate genome evolution.</title>
        <authorList>
            <person name="Kasahara M."/>
            <person name="Naruse K."/>
            <person name="Sasaki S."/>
            <person name="Nakatani Y."/>
            <person name="Qu W."/>
            <person name="Ahsan B."/>
            <person name="Yamada T."/>
            <person name="Nagayasu Y."/>
            <person name="Doi K."/>
            <person name="Kasai Y."/>
            <person name="Jindo T."/>
            <person name="Kobayashi D."/>
            <person name="Shimada A."/>
            <person name="Toyoda A."/>
            <person name="Kuroki Y."/>
            <person name="Fujiyama A."/>
            <person name="Sasaki T."/>
            <person name="Shimizu A."/>
            <person name="Asakawa S."/>
            <person name="Shimizu N."/>
            <person name="Hashimoto S."/>
            <person name="Yang J."/>
            <person name="Lee Y."/>
            <person name="Matsushima K."/>
            <person name="Sugano S."/>
            <person name="Sakaizumi M."/>
            <person name="Narita T."/>
            <person name="Ohishi K."/>
            <person name="Haga S."/>
            <person name="Ohta F."/>
            <person name="Nomoto H."/>
            <person name="Nogata K."/>
            <person name="Morishita T."/>
            <person name="Endo T."/>
            <person name="Shin-I T."/>
            <person name="Takeda H."/>
            <person name="Morishita S."/>
            <person name="Kohara Y."/>
        </authorList>
    </citation>
    <scope>NUCLEOTIDE SEQUENCE [LARGE SCALE GENOMIC DNA]</scope>
    <source>
        <strain>Hd-rR</strain>
    </source>
</reference>
<dbReference type="InterPro" id="IPR002018">
    <property type="entry name" value="CarbesteraseB"/>
</dbReference>
<evidence type="ECO:0000256" key="3">
    <source>
        <dbReference type="RuleBase" id="RU361235"/>
    </source>
</evidence>
<dbReference type="Pfam" id="PF00135">
    <property type="entry name" value="COesterase"/>
    <property type="match status" value="1"/>
</dbReference>
<keyword evidence="4" id="KW-0472">Membrane</keyword>
<dbReference type="InterPro" id="IPR050309">
    <property type="entry name" value="Type-B_Carboxylest/Lipase"/>
</dbReference>
<keyword evidence="4" id="KW-1133">Transmembrane helix</keyword>
<evidence type="ECO:0000259" key="5">
    <source>
        <dbReference type="Pfam" id="PF00135"/>
    </source>
</evidence>
<comment type="similarity">
    <text evidence="1 3">Belongs to the type-B carboxylesterase/lipase family.</text>
</comment>